<comment type="caution">
    <text evidence="1">The sequence shown here is derived from an EMBL/GenBank/DDBJ whole genome shotgun (WGS) entry which is preliminary data.</text>
</comment>
<name>A0AAD6LF61_9ROSI</name>
<accession>A0AAD6LF61</accession>
<keyword evidence="2" id="KW-1185">Reference proteome</keyword>
<dbReference type="EMBL" id="JAQIZT010000017">
    <property type="protein sequence ID" value="KAJ6959464.1"/>
    <property type="molecule type" value="Genomic_DNA"/>
</dbReference>
<evidence type="ECO:0000313" key="1">
    <source>
        <dbReference type="EMBL" id="KAJ6959464.1"/>
    </source>
</evidence>
<proteinExistence type="predicted"/>
<organism evidence="1 2">
    <name type="scientific">Populus alba x Populus x berolinensis</name>
    <dbReference type="NCBI Taxonomy" id="444605"/>
    <lineage>
        <taxon>Eukaryota</taxon>
        <taxon>Viridiplantae</taxon>
        <taxon>Streptophyta</taxon>
        <taxon>Embryophyta</taxon>
        <taxon>Tracheophyta</taxon>
        <taxon>Spermatophyta</taxon>
        <taxon>Magnoliopsida</taxon>
        <taxon>eudicotyledons</taxon>
        <taxon>Gunneridae</taxon>
        <taxon>Pentapetalae</taxon>
        <taxon>rosids</taxon>
        <taxon>fabids</taxon>
        <taxon>Malpighiales</taxon>
        <taxon>Salicaceae</taxon>
        <taxon>Saliceae</taxon>
        <taxon>Populus</taxon>
    </lineage>
</organism>
<evidence type="ECO:0000313" key="2">
    <source>
        <dbReference type="Proteomes" id="UP001164929"/>
    </source>
</evidence>
<sequence length="25" mass="2970">MVESLGQIAKFKRLYEQENAEDDKK</sequence>
<dbReference type="Proteomes" id="UP001164929">
    <property type="component" value="Chromosome 17"/>
</dbReference>
<gene>
    <name evidence="1" type="ORF">NC653_037719</name>
</gene>
<protein>
    <submittedName>
        <fullName evidence="1">Uncharacterized protein</fullName>
    </submittedName>
</protein>
<dbReference type="AlphaFoldDB" id="A0AAD6LF61"/>
<reference evidence="1" key="1">
    <citation type="journal article" date="2023" name="Mol. Ecol. Resour.">
        <title>Chromosome-level genome assembly of a triploid poplar Populus alba 'Berolinensis'.</title>
        <authorList>
            <person name="Chen S."/>
            <person name="Yu Y."/>
            <person name="Wang X."/>
            <person name="Wang S."/>
            <person name="Zhang T."/>
            <person name="Zhou Y."/>
            <person name="He R."/>
            <person name="Meng N."/>
            <person name="Wang Y."/>
            <person name="Liu W."/>
            <person name="Liu Z."/>
            <person name="Liu J."/>
            <person name="Guo Q."/>
            <person name="Huang H."/>
            <person name="Sederoff R.R."/>
            <person name="Wang G."/>
            <person name="Qu G."/>
            <person name="Chen S."/>
        </authorList>
    </citation>
    <scope>NUCLEOTIDE SEQUENCE</scope>
    <source>
        <strain evidence="1">SC-2020</strain>
    </source>
</reference>